<dbReference type="GeneID" id="117146871"/>
<feature type="region of interest" description="Disordered" evidence="2">
    <location>
        <begin position="54"/>
        <end position="109"/>
    </location>
</feature>
<dbReference type="InterPro" id="IPR006804">
    <property type="entry name" value="BCL7"/>
</dbReference>
<dbReference type="PANTHER" id="PTHR12767:SF9">
    <property type="entry name" value="BCL7-LIKE"/>
    <property type="match status" value="1"/>
</dbReference>
<organism evidence="3 4">
    <name type="scientific">Drosophila mauritiana</name>
    <name type="common">Fruit fly</name>
    <dbReference type="NCBI Taxonomy" id="7226"/>
    <lineage>
        <taxon>Eukaryota</taxon>
        <taxon>Metazoa</taxon>
        <taxon>Ecdysozoa</taxon>
        <taxon>Arthropoda</taxon>
        <taxon>Hexapoda</taxon>
        <taxon>Insecta</taxon>
        <taxon>Pterygota</taxon>
        <taxon>Neoptera</taxon>
        <taxon>Endopterygota</taxon>
        <taxon>Diptera</taxon>
        <taxon>Brachycera</taxon>
        <taxon>Muscomorpha</taxon>
        <taxon>Ephydroidea</taxon>
        <taxon>Drosophilidae</taxon>
        <taxon>Drosophila</taxon>
        <taxon>Sophophora</taxon>
    </lineage>
</organism>
<evidence type="ECO:0000313" key="3">
    <source>
        <dbReference type="Proteomes" id="UP000515162"/>
    </source>
</evidence>
<name>A0A6P8KQS7_DROMA</name>
<keyword evidence="3" id="KW-1185">Reference proteome</keyword>
<feature type="compositionally biased region" description="Low complexity" evidence="2">
    <location>
        <begin position="72"/>
        <end position="84"/>
    </location>
</feature>
<dbReference type="Proteomes" id="UP000515162">
    <property type="component" value="Chromosome X"/>
</dbReference>
<protein>
    <submittedName>
        <fullName evidence="4">B-cell CLL/lymphoma 7 protein family member A</fullName>
    </submittedName>
</protein>
<feature type="compositionally biased region" description="Polar residues" evidence="2">
    <location>
        <begin position="132"/>
        <end position="143"/>
    </location>
</feature>
<evidence type="ECO:0000256" key="2">
    <source>
        <dbReference type="SAM" id="MobiDB-lite"/>
    </source>
</evidence>
<accession>A0A6P8KQS7</accession>
<sequence>MSRSVRAETRSRAKDDIKRVMQAVDKVRHWEKKWVTISDTTMKIYKWVPIASASEKKAKLESSPGSAAVRRPPTGSGVTPVGGSKSDKENSQKGTPTPPQITPSYQGLTAEDSNTCFSVVSDSQGADFVSSMPFSEDSNSQGSDGPVKRLKTSD</sequence>
<dbReference type="RefSeq" id="XP_033169352.1">
    <property type="nucleotide sequence ID" value="XM_033313461.1"/>
</dbReference>
<dbReference type="Pfam" id="PF04714">
    <property type="entry name" value="BCL_N"/>
    <property type="match status" value="1"/>
</dbReference>
<dbReference type="PANTHER" id="PTHR12767">
    <property type="entry name" value="BCL7 RELATED"/>
    <property type="match status" value="1"/>
</dbReference>
<gene>
    <name evidence="4" type="primary">LOC117146871</name>
</gene>
<evidence type="ECO:0000313" key="4">
    <source>
        <dbReference type="RefSeq" id="XP_033169352.1"/>
    </source>
</evidence>
<comment type="similarity">
    <text evidence="1">Belongs to the BCL7 family.</text>
</comment>
<feature type="region of interest" description="Disordered" evidence="2">
    <location>
        <begin position="127"/>
        <end position="154"/>
    </location>
</feature>
<reference evidence="4" key="1">
    <citation type="submission" date="2025-08" db="UniProtKB">
        <authorList>
            <consortium name="RefSeq"/>
        </authorList>
    </citation>
    <scope>IDENTIFICATION</scope>
    <source>
        <strain evidence="4">Mau12</strain>
        <tissue evidence="4">Whole Body</tissue>
    </source>
</reference>
<evidence type="ECO:0000256" key="1">
    <source>
        <dbReference type="ARBA" id="ARBA00010326"/>
    </source>
</evidence>
<dbReference type="AlphaFoldDB" id="A0A6P8KQS7"/>
<dbReference type="CTD" id="31890"/>
<proteinExistence type="inferred from homology"/>